<sequence length="145" mass="15953">MAYPNYGQTPYNSVPQPGNPRQTEAWALTEAARRMSLAQKEGVATEDLLVAVRLNWRLWTIFQAELSGEESALPDQMRMDMLSLCNFIDKRSVDIIAEPLPEKLDVLININRQIAAGLFTSPTEGAATGESETNPTTVTGTNDVV</sequence>
<feature type="compositionally biased region" description="Polar residues" evidence="1">
    <location>
        <begin position="130"/>
        <end position="145"/>
    </location>
</feature>
<proteinExistence type="predicted"/>
<name>A4TVA7_9PROT</name>
<accession>A4TVA7</accession>
<dbReference type="EMBL" id="CU459003">
    <property type="protein sequence ID" value="CAM74564.1"/>
    <property type="molecule type" value="Genomic_DNA"/>
</dbReference>
<dbReference type="RefSeq" id="WP_106003627.1">
    <property type="nucleotide sequence ID" value="NZ_CP027527.1"/>
</dbReference>
<keyword evidence="2" id="KW-0282">Flagellum</keyword>
<dbReference type="GO" id="GO:0044781">
    <property type="term" value="P:bacterial-type flagellum organization"/>
    <property type="evidence" value="ECO:0007669"/>
    <property type="project" value="InterPro"/>
</dbReference>
<evidence type="ECO:0000256" key="1">
    <source>
        <dbReference type="SAM" id="MobiDB-lite"/>
    </source>
</evidence>
<feature type="region of interest" description="Disordered" evidence="1">
    <location>
        <begin position="122"/>
        <end position="145"/>
    </location>
</feature>
<protein>
    <submittedName>
        <fullName evidence="2">Flagellar FlaF</fullName>
    </submittedName>
</protein>
<keyword evidence="2" id="KW-0969">Cilium</keyword>
<dbReference type="Pfam" id="PF07309">
    <property type="entry name" value="FlaF"/>
    <property type="match status" value="1"/>
</dbReference>
<organism evidence="2">
    <name type="scientific">Magnetospirillum gryphiswaldense</name>
    <dbReference type="NCBI Taxonomy" id="55518"/>
    <lineage>
        <taxon>Bacteria</taxon>
        <taxon>Pseudomonadati</taxon>
        <taxon>Pseudomonadota</taxon>
        <taxon>Alphaproteobacteria</taxon>
        <taxon>Rhodospirillales</taxon>
        <taxon>Rhodospirillaceae</taxon>
        <taxon>Magnetospirillum</taxon>
    </lineage>
</organism>
<dbReference type="InterPro" id="IPR010845">
    <property type="entry name" value="FlaF"/>
</dbReference>
<feature type="region of interest" description="Disordered" evidence="1">
    <location>
        <begin position="1"/>
        <end position="21"/>
    </location>
</feature>
<reference evidence="2" key="1">
    <citation type="journal article" date="2007" name="J. Bacteriol.">
        <title>Comparative genome analysis of four magnetotactic bacteria reveals a complex set of group-specific genes implicated in magnetosome biomineralization and function.</title>
        <authorList>
            <person name="Richter M."/>
            <person name="Kube M."/>
            <person name="Bazylinski D.A."/>
            <person name="Lombardot T."/>
            <person name="Gloeckner F.O."/>
            <person name="Reinhardt R."/>
            <person name="Schueler D."/>
        </authorList>
    </citation>
    <scope>NUCLEOTIDE SEQUENCE</scope>
    <source>
        <strain evidence="2">MSR-1</strain>
    </source>
</reference>
<keyword evidence="2" id="KW-0966">Cell projection</keyword>
<evidence type="ECO:0000313" key="2">
    <source>
        <dbReference type="EMBL" id="CAM74564.1"/>
    </source>
</evidence>
<gene>
    <name evidence="2" type="ORF">MGR_0946</name>
</gene>
<dbReference type="AlphaFoldDB" id="A4TVA7"/>